<organism evidence="1 2">
    <name type="scientific">Ajellomyces capsulatus (strain H143)</name>
    <name type="common">Darling's disease fungus</name>
    <name type="synonym">Histoplasma capsulatum</name>
    <dbReference type="NCBI Taxonomy" id="544712"/>
    <lineage>
        <taxon>Eukaryota</taxon>
        <taxon>Fungi</taxon>
        <taxon>Dikarya</taxon>
        <taxon>Ascomycota</taxon>
        <taxon>Pezizomycotina</taxon>
        <taxon>Eurotiomycetes</taxon>
        <taxon>Eurotiomycetidae</taxon>
        <taxon>Onygenales</taxon>
        <taxon>Ajellomycetaceae</taxon>
        <taxon>Histoplasma</taxon>
    </lineage>
</organism>
<dbReference type="HOGENOM" id="CLU_2196123_0_0_1"/>
<dbReference type="Proteomes" id="UP000002624">
    <property type="component" value="Unassembled WGS sequence"/>
</dbReference>
<sequence>MMPFVLYDVGKEDPSQESSLQASFYACPAYGYHSDARRRVTTVPQVVIEEVQYGGLEYFQPHLRAGKGATPRRTIMECGDGDGLDCIKFMVDFSRSIFWLVEQEFDIL</sequence>
<accession>C6HSU2</accession>
<dbReference type="OMA" id="RRTIMEC"/>
<dbReference type="AlphaFoldDB" id="C6HSU2"/>
<protein>
    <submittedName>
        <fullName evidence="1">Uncharacterized protein</fullName>
    </submittedName>
</protein>
<evidence type="ECO:0000313" key="1">
    <source>
        <dbReference type="EMBL" id="EER36617.1"/>
    </source>
</evidence>
<dbReference type="EMBL" id="GG692439">
    <property type="protein sequence ID" value="EER36617.1"/>
    <property type="molecule type" value="Genomic_DNA"/>
</dbReference>
<evidence type="ECO:0000313" key="2">
    <source>
        <dbReference type="Proteomes" id="UP000002624"/>
    </source>
</evidence>
<proteinExistence type="predicted"/>
<gene>
    <name evidence="1" type="ORF">HCDG_09273</name>
</gene>
<reference evidence="2" key="1">
    <citation type="submission" date="2009-05" db="EMBL/GenBank/DDBJ databases">
        <title>The genome sequence of Ajellomyces capsulatus strain H143.</title>
        <authorList>
            <person name="Champion M."/>
            <person name="Cuomo C.A."/>
            <person name="Ma L.-J."/>
            <person name="Henn M.R."/>
            <person name="Sil A."/>
            <person name="Goldman B."/>
            <person name="Young S.K."/>
            <person name="Kodira C.D."/>
            <person name="Zeng Q."/>
            <person name="Koehrsen M."/>
            <person name="Alvarado L."/>
            <person name="Berlin A.M."/>
            <person name="Borenstein D."/>
            <person name="Chen Z."/>
            <person name="Engels R."/>
            <person name="Freedman E."/>
            <person name="Gellesch M."/>
            <person name="Goldberg J."/>
            <person name="Griggs A."/>
            <person name="Gujja S."/>
            <person name="Heiman D.I."/>
            <person name="Hepburn T.A."/>
            <person name="Howarth C."/>
            <person name="Jen D."/>
            <person name="Larson L."/>
            <person name="Lewis B."/>
            <person name="Mehta T."/>
            <person name="Park D."/>
            <person name="Pearson M."/>
            <person name="Roberts A."/>
            <person name="Saif S."/>
            <person name="Shea T.D."/>
            <person name="Shenoy N."/>
            <person name="Sisk P."/>
            <person name="Stolte C."/>
            <person name="Sykes S."/>
            <person name="Walk T."/>
            <person name="White J."/>
            <person name="Yandava C."/>
            <person name="Klein B."/>
            <person name="McEwen J.G."/>
            <person name="Puccia R."/>
            <person name="Goldman G.H."/>
            <person name="Felipe M.S."/>
            <person name="Nino-Vega G."/>
            <person name="San-Blas G."/>
            <person name="Taylor J.W."/>
            <person name="Mendoza L."/>
            <person name="Galagan J.E."/>
            <person name="Nusbaum C."/>
            <person name="Birren B.W."/>
        </authorList>
    </citation>
    <scope>NUCLEOTIDE SEQUENCE [LARGE SCALE GENOMIC DNA]</scope>
    <source>
        <strain evidence="2">H143</strain>
    </source>
</reference>
<dbReference type="VEuPathDB" id="FungiDB:HCDG_09273"/>
<name>C6HSU2_AJECH</name>